<dbReference type="InterPro" id="IPR051052">
    <property type="entry name" value="Diverse_substrate_MTase"/>
</dbReference>
<accession>A0A1U7N762</accession>
<name>A0A1U7N762_9CYAN</name>
<dbReference type="CDD" id="cd02440">
    <property type="entry name" value="AdoMet_MTases"/>
    <property type="match status" value="1"/>
</dbReference>
<evidence type="ECO:0000259" key="3">
    <source>
        <dbReference type="Pfam" id="PF13649"/>
    </source>
</evidence>
<sequence length="274" mass="30889">MKDIKQLLNAIQSKDLEEKKNWYSSVAEAYDQARPRYPQQLINRAVELAQLPSDAIILEVGCGPGIATTAFADLGFSIVAIEPSQESCQLARHNCSQYPDVELINSTFEEWQLETGKFHAVLAATSFHWISQEIRYQKAADALKENGFLILLWNTPPQPNHEVCQLLNQVYQTYAPSLKPCEEIETHQQNLSKIAETVINSGKFQDLVSEQLVCNVTYSIDNYLALLSTLSPYIALDHQQRESLFQGVKEILELEVGNSLETSYLSVLQIAKKI</sequence>
<dbReference type="GO" id="GO:0032259">
    <property type="term" value="P:methylation"/>
    <property type="evidence" value="ECO:0007669"/>
    <property type="project" value="UniProtKB-KW"/>
</dbReference>
<keyword evidence="5" id="KW-1185">Reference proteome</keyword>
<dbReference type="AlphaFoldDB" id="A0A1U7N762"/>
<comment type="caution">
    <text evidence="4">The sequence shown here is derived from an EMBL/GenBank/DDBJ whole genome shotgun (WGS) entry which is preliminary data.</text>
</comment>
<dbReference type="GO" id="GO:0008168">
    <property type="term" value="F:methyltransferase activity"/>
    <property type="evidence" value="ECO:0007669"/>
    <property type="project" value="UniProtKB-KW"/>
</dbReference>
<dbReference type="EMBL" id="MKZS01000001">
    <property type="protein sequence ID" value="OLT61744.1"/>
    <property type="molecule type" value="Genomic_DNA"/>
</dbReference>
<dbReference type="Pfam" id="PF13649">
    <property type="entry name" value="Methyltransf_25"/>
    <property type="match status" value="1"/>
</dbReference>
<dbReference type="PANTHER" id="PTHR44942:SF4">
    <property type="entry name" value="METHYLTRANSFERASE TYPE 11 DOMAIN-CONTAINING PROTEIN"/>
    <property type="match status" value="1"/>
</dbReference>
<feature type="domain" description="Methyltransferase" evidence="3">
    <location>
        <begin position="57"/>
        <end position="147"/>
    </location>
</feature>
<evidence type="ECO:0000313" key="5">
    <source>
        <dbReference type="Proteomes" id="UP000186657"/>
    </source>
</evidence>
<dbReference type="InterPro" id="IPR041698">
    <property type="entry name" value="Methyltransf_25"/>
</dbReference>
<dbReference type="Proteomes" id="UP000186657">
    <property type="component" value="Unassembled WGS sequence"/>
</dbReference>
<evidence type="ECO:0000256" key="1">
    <source>
        <dbReference type="ARBA" id="ARBA00022603"/>
    </source>
</evidence>
<dbReference type="RefSeq" id="WP_075903126.1">
    <property type="nucleotide sequence ID" value="NZ_MKZS01000001.1"/>
</dbReference>
<protein>
    <submittedName>
        <fullName evidence="4">Methyltransferase</fullName>
    </submittedName>
</protein>
<dbReference type="InterPro" id="IPR029063">
    <property type="entry name" value="SAM-dependent_MTases_sf"/>
</dbReference>
<evidence type="ECO:0000256" key="2">
    <source>
        <dbReference type="ARBA" id="ARBA00022679"/>
    </source>
</evidence>
<organism evidence="4 5">
    <name type="scientific">Moorena bouillonii PNG</name>
    <dbReference type="NCBI Taxonomy" id="568701"/>
    <lineage>
        <taxon>Bacteria</taxon>
        <taxon>Bacillati</taxon>
        <taxon>Cyanobacteriota</taxon>
        <taxon>Cyanophyceae</taxon>
        <taxon>Coleofasciculales</taxon>
        <taxon>Coleofasciculaceae</taxon>
        <taxon>Moorena</taxon>
    </lineage>
</organism>
<dbReference type="Gene3D" id="3.40.50.150">
    <property type="entry name" value="Vaccinia Virus protein VP39"/>
    <property type="match status" value="1"/>
</dbReference>
<dbReference type="SUPFAM" id="SSF53335">
    <property type="entry name" value="S-adenosyl-L-methionine-dependent methyltransferases"/>
    <property type="match status" value="1"/>
</dbReference>
<proteinExistence type="predicted"/>
<keyword evidence="1 4" id="KW-0489">Methyltransferase</keyword>
<reference evidence="4 5" key="1">
    <citation type="submission" date="2016-10" db="EMBL/GenBank/DDBJ databases">
        <title>Comparative genomics uncovers the prolific and rare metabolic potential of the cyanobacterial genus Moorea.</title>
        <authorList>
            <person name="Leao T."/>
            <person name="Castelao G."/>
            <person name="Korobeynikov A."/>
            <person name="Monroe E.A."/>
            <person name="Podell S."/>
            <person name="Glukhov E."/>
            <person name="Allen E."/>
            <person name="Gerwick W.H."/>
            <person name="Gerwick L."/>
        </authorList>
    </citation>
    <scope>NUCLEOTIDE SEQUENCE [LARGE SCALE GENOMIC DNA]</scope>
    <source>
        <strain evidence="4 5">PNG5-198</strain>
    </source>
</reference>
<dbReference type="PANTHER" id="PTHR44942">
    <property type="entry name" value="METHYLTRANSF_11 DOMAIN-CONTAINING PROTEIN"/>
    <property type="match status" value="1"/>
</dbReference>
<keyword evidence="2 4" id="KW-0808">Transferase</keyword>
<gene>
    <name evidence="4" type="ORF">BJP37_24675</name>
</gene>
<evidence type="ECO:0000313" key="4">
    <source>
        <dbReference type="EMBL" id="OLT61744.1"/>
    </source>
</evidence>